<dbReference type="Pfam" id="PF01103">
    <property type="entry name" value="Omp85"/>
    <property type="match status" value="1"/>
</dbReference>
<protein>
    <recommendedName>
        <fullName evidence="8">Bacterial surface antigen (D15) domain-containing protein</fullName>
    </recommendedName>
</protein>
<evidence type="ECO:0000256" key="1">
    <source>
        <dbReference type="ARBA" id="ARBA00004370"/>
    </source>
</evidence>
<dbReference type="PANTHER" id="PTHR12815:SF42">
    <property type="entry name" value="BACTERIAL SURFACE ANTIGEN (D15) DOMAIN-CONTAINING PROTEIN"/>
    <property type="match status" value="1"/>
</dbReference>
<dbReference type="InterPro" id="IPR039910">
    <property type="entry name" value="D15-like"/>
</dbReference>
<keyword evidence="7" id="KW-1185">Reference proteome</keyword>
<dbReference type="EMBL" id="NIPW01000028">
    <property type="protein sequence ID" value="OWJ76385.1"/>
    <property type="molecule type" value="Genomic_DNA"/>
</dbReference>
<dbReference type="OrthoDB" id="9769707at2"/>
<feature type="domain" description="POTRA" evidence="5">
    <location>
        <begin position="223"/>
        <end position="294"/>
    </location>
</feature>
<proteinExistence type="predicted"/>
<comment type="subcellular location">
    <subcellularLocation>
        <location evidence="1">Membrane</location>
    </subcellularLocation>
</comment>
<dbReference type="Gene3D" id="3.10.20.310">
    <property type="entry name" value="membrane protein fhac"/>
    <property type="match status" value="1"/>
</dbReference>
<dbReference type="GO" id="GO:0019867">
    <property type="term" value="C:outer membrane"/>
    <property type="evidence" value="ECO:0007669"/>
    <property type="project" value="InterPro"/>
</dbReference>
<organism evidence="6 7">
    <name type="scientific">Haematobacter genomosp. 1</name>
    <dbReference type="NCBI Taxonomy" id="366618"/>
    <lineage>
        <taxon>Bacteria</taxon>
        <taxon>Pseudomonadati</taxon>
        <taxon>Pseudomonadota</taxon>
        <taxon>Alphaproteobacteria</taxon>
        <taxon>Rhodobacterales</taxon>
        <taxon>Paracoccaceae</taxon>
        <taxon>Haematobacter</taxon>
    </lineage>
</organism>
<keyword evidence="2" id="KW-1134">Transmembrane beta strand</keyword>
<dbReference type="Gene3D" id="2.40.160.50">
    <property type="entry name" value="membrane protein fhac: a member of the omp85/tpsb transporter family"/>
    <property type="match status" value="1"/>
</dbReference>
<feature type="domain" description="Bacterial surface antigen (D15)" evidence="4">
    <location>
        <begin position="322"/>
        <end position="623"/>
    </location>
</feature>
<evidence type="ECO:0000256" key="3">
    <source>
        <dbReference type="ARBA" id="ARBA00023136"/>
    </source>
</evidence>
<reference evidence="6 7" key="1">
    <citation type="submission" date="2016-12" db="EMBL/GenBank/DDBJ databases">
        <title>Comparison of Traditional DNA-DNA Hybridization with In Silico Genomic Analysis.</title>
        <authorList>
            <person name="Nicholson A.C."/>
            <person name="Humrighouse B.W."/>
            <person name="Graziano J."/>
            <person name="Lasker B."/>
            <person name="Whitney A.M."/>
            <person name="Mcquiston J.R."/>
        </authorList>
    </citation>
    <scope>NUCLEOTIDE SEQUENCE [LARGE SCALE GENOMIC DNA]</scope>
    <source>
        <strain evidence="6 7">H2240</strain>
    </source>
</reference>
<evidence type="ECO:0000259" key="4">
    <source>
        <dbReference type="Pfam" id="PF01103"/>
    </source>
</evidence>
<gene>
    <name evidence="6" type="ORF">CDV49_15145</name>
</gene>
<dbReference type="Pfam" id="PF07244">
    <property type="entry name" value="POTRA"/>
    <property type="match status" value="1"/>
</dbReference>
<comment type="caution">
    <text evidence="6">The sequence shown here is derived from an EMBL/GenBank/DDBJ whole genome shotgun (WGS) entry which is preliminary data.</text>
</comment>
<dbReference type="PANTHER" id="PTHR12815">
    <property type="entry name" value="SORTING AND ASSEMBLY MACHINERY SAMM50 PROTEIN FAMILY MEMBER"/>
    <property type="match status" value="1"/>
</dbReference>
<keyword evidence="3" id="KW-0472">Membrane</keyword>
<name>A0A212A8W9_9RHOB</name>
<dbReference type="AlphaFoldDB" id="A0A212A8W9"/>
<evidence type="ECO:0000259" key="5">
    <source>
        <dbReference type="Pfam" id="PF07244"/>
    </source>
</evidence>
<dbReference type="InterPro" id="IPR010827">
    <property type="entry name" value="BamA/TamA_POTRA"/>
</dbReference>
<accession>A0A212A8W9</accession>
<keyword evidence="2" id="KW-0812">Transmembrane</keyword>
<dbReference type="Proteomes" id="UP000196878">
    <property type="component" value="Unassembled WGS sequence"/>
</dbReference>
<sequence>MTDRTDGKWHAALLCATAVLCGVSVVPAVLLAQQSQPAEQRQQSRDGIHFNIRGGRDDDLETLLRGASLLSAAAENRQGDPQELIASARADYARLIGALYSRGYYAPVINILVDGREAANIPTLQAPRAIRRIDVNVDTGPTFQFGQVSIAPLTPSTTLPADLRPRERARSTLVQQGVDAATTGWRDAGYAKVATGKQDIVADHRQNLLNVAIGMVPGPRVSFGKLIVAGNENVRTERVHAIAGLPEGEVFSPDDLDESARRLRRAGAFSSVAMQEADRLGPGNTMDITATVVESLPRRFGFGAEVSSSDGVNLNGYWMHRNLFGGAENLRFDLQGQGLGSGDDQEYSIGALFSRPATFDPDTTLKLGTQLKRTDEQDYTSDSFTITAGVEHYFNEYLTGRIALEYGFYRIREFGETTNLQILSLPTGATYDRRDDKLNATNGYFLEGEVRPFYGINDNAGSGGRIRLDGRAFWSPGESRRVVLAGRVQVGSVLGADITETPREYLFYSGGAGTVRGQPFQSLGVPNPDYLSRDATIGGRNFLGLSGEVRTRVTESIGIVAFYDAGYVSADKFFDDSGDWQGGIGLGLRYNTGIGPIRFDVGAPLGGDTGNGVQLYVGIGQAF</sequence>
<evidence type="ECO:0000313" key="6">
    <source>
        <dbReference type="EMBL" id="OWJ76385.1"/>
    </source>
</evidence>
<dbReference type="RefSeq" id="WP_088216241.1">
    <property type="nucleotide sequence ID" value="NZ_NIPW01000028.1"/>
</dbReference>
<evidence type="ECO:0000256" key="2">
    <source>
        <dbReference type="ARBA" id="ARBA00022452"/>
    </source>
</evidence>
<dbReference type="InterPro" id="IPR000184">
    <property type="entry name" value="Bac_surfAg_D15"/>
</dbReference>
<evidence type="ECO:0000313" key="7">
    <source>
        <dbReference type="Proteomes" id="UP000196878"/>
    </source>
</evidence>
<evidence type="ECO:0008006" key="8">
    <source>
        <dbReference type="Google" id="ProtNLM"/>
    </source>
</evidence>